<dbReference type="InterPro" id="IPR036396">
    <property type="entry name" value="Cyt_P450_sf"/>
</dbReference>
<proteinExistence type="inferred from homology"/>
<feature type="binding site" description="axial binding residue" evidence="8">
    <location>
        <position position="461"/>
    </location>
    <ligand>
        <name>heme</name>
        <dbReference type="ChEBI" id="CHEBI:30413"/>
    </ligand>
    <ligandPart>
        <name>Fe</name>
        <dbReference type="ChEBI" id="CHEBI:18248"/>
    </ligandPart>
</feature>
<dbReference type="PROSITE" id="PS00086">
    <property type="entry name" value="CYTOCHROME_P450"/>
    <property type="match status" value="1"/>
</dbReference>
<dbReference type="PRINTS" id="PR00385">
    <property type="entry name" value="P450"/>
</dbReference>
<comment type="similarity">
    <text evidence="2 9">Belongs to the cytochrome P450 family.</text>
</comment>
<feature type="signal peptide" evidence="10">
    <location>
        <begin position="1"/>
        <end position="18"/>
    </location>
</feature>
<dbReference type="GO" id="GO:0005506">
    <property type="term" value="F:iron ion binding"/>
    <property type="evidence" value="ECO:0007669"/>
    <property type="project" value="InterPro"/>
</dbReference>
<dbReference type="AlphaFoldDB" id="A0A067MDR4"/>
<gene>
    <name evidence="11" type="ORF">BOTBODRAFT_36651</name>
</gene>
<keyword evidence="6 8" id="KW-0408">Iron</keyword>
<dbReference type="SUPFAM" id="SSF48264">
    <property type="entry name" value="Cytochrome P450"/>
    <property type="match status" value="1"/>
</dbReference>
<evidence type="ECO:0000313" key="12">
    <source>
        <dbReference type="Proteomes" id="UP000027195"/>
    </source>
</evidence>
<dbReference type="Proteomes" id="UP000027195">
    <property type="component" value="Unassembled WGS sequence"/>
</dbReference>
<dbReference type="Gene3D" id="1.10.630.10">
    <property type="entry name" value="Cytochrome P450"/>
    <property type="match status" value="1"/>
</dbReference>
<dbReference type="InterPro" id="IPR050476">
    <property type="entry name" value="Insect_CytP450_Detox"/>
</dbReference>
<name>A0A067MDR4_BOTB1</name>
<keyword evidence="4 8" id="KW-0479">Metal-binding</keyword>
<evidence type="ECO:0000256" key="6">
    <source>
        <dbReference type="ARBA" id="ARBA00023004"/>
    </source>
</evidence>
<dbReference type="PANTHER" id="PTHR24292:SF54">
    <property type="entry name" value="CYP9F3-RELATED"/>
    <property type="match status" value="1"/>
</dbReference>
<keyword evidence="3 8" id="KW-0349">Heme</keyword>
<evidence type="ECO:0000256" key="3">
    <source>
        <dbReference type="ARBA" id="ARBA00022617"/>
    </source>
</evidence>
<dbReference type="PANTHER" id="PTHR24292">
    <property type="entry name" value="CYTOCHROME P450"/>
    <property type="match status" value="1"/>
</dbReference>
<dbReference type="PRINTS" id="PR00463">
    <property type="entry name" value="EP450I"/>
</dbReference>
<dbReference type="GO" id="GO:0016705">
    <property type="term" value="F:oxidoreductase activity, acting on paired donors, with incorporation or reduction of molecular oxygen"/>
    <property type="evidence" value="ECO:0007669"/>
    <property type="project" value="InterPro"/>
</dbReference>
<dbReference type="HOGENOM" id="CLU_001570_25_0_1"/>
<evidence type="ECO:0008006" key="13">
    <source>
        <dbReference type="Google" id="ProtNLM"/>
    </source>
</evidence>
<evidence type="ECO:0000256" key="10">
    <source>
        <dbReference type="SAM" id="SignalP"/>
    </source>
</evidence>
<dbReference type="InterPro" id="IPR017972">
    <property type="entry name" value="Cyt_P450_CS"/>
</dbReference>
<evidence type="ECO:0000256" key="8">
    <source>
        <dbReference type="PIRSR" id="PIRSR602401-1"/>
    </source>
</evidence>
<evidence type="ECO:0000313" key="11">
    <source>
        <dbReference type="EMBL" id="KDQ10032.1"/>
    </source>
</evidence>
<dbReference type="EMBL" id="KL198072">
    <property type="protein sequence ID" value="KDQ10032.1"/>
    <property type="molecule type" value="Genomic_DNA"/>
</dbReference>
<dbReference type="InterPro" id="IPR002401">
    <property type="entry name" value="Cyt_P450_E_grp-I"/>
</dbReference>
<accession>A0A067MDR4</accession>
<comment type="cofactor">
    <cofactor evidence="1 8">
        <name>heme</name>
        <dbReference type="ChEBI" id="CHEBI:30413"/>
    </cofactor>
</comment>
<dbReference type="Pfam" id="PF00067">
    <property type="entry name" value="p450"/>
    <property type="match status" value="1"/>
</dbReference>
<dbReference type="InterPro" id="IPR001128">
    <property type="entry name" value="Cyt_P450"/>
</dbReference>
<reference evidence="12" key="1">
    <citation type="journal article" date="2014" name="Proc. Natl. Acad. Sci. U.S.A.">
        <title>Extensive sampling of basidiomycete genomes demonstrates inadequacy of the white-rot/brown-rot paradigm for wood decay fungi.</title>
        <authorList>
            <person name="Riley R."/>
            <person name="Salamov A.A."/>
            <person name="Brown D.W."/>
            <person name="Nagy L.G."/>
            <person name="Floudas D."/>
            <person name="Held B.W."/>
            <person name="Levasseur A."/>
            <person name="Lombard V."/>
            <person name="Morin E."/>
            <person name="Otillar R."/>
            <person name="Lindquist E.A."/>
            <person name="Sun H."/>
            <person name="LaButti K.M."/>
            <person name="Schmutz J."/>
            <person name="Jabbour D."/>
            <person name="Luo H."/>
            <person name="Baker S.E."/>
            <person name="Pisabarro A.G."/>
            <person name="Walton J.D."/>
            <person name="Blanchette R.A."/>
            <person name="Henrissat B."/>
            <person name="Martin F."/>
            <person name="Cullen D."/>
            <person name="Hibbett D.S."/>
            <person name="Grigoriev I.V."/>
        </authorList>
    </citation>
    <scope>NUCLEOTIDE SEQUENCE [LARGE SCALE GENOMIC DNA]</scope>
    <source>
        <strain evidence="12">FD-172 SS1</strain>
    </source>
</reference>
<evidence type="ECO:0000256" key="2">
    <source>
        <dbReference type="ARBA" id="ARBA00010617"/>
    </source>
</evidence>
<evidence type="ECO:0000256" key="1">
    <source>
        <dbReference type="ARBA" id="ARBA00001971"/>
    </source>
</evidence>
<keyword evidence="10" id="KW-0732">Signal</keyword>
<keyword evidence="12" id="KW-1185">Reference proteome</keyword>
<protein>
    <recommendedName>
        <fullName evidence="13">Cytochrome P450</fullName>
    </recommendedName>
</protein>
<evidence type="ECO:0000256" key="5">
    <source>
        <dbReference type="ARBA" id="ARBA00023002"/>
    </source>
</evidence>
<sequence>MNAFLASFVALLLAFVLTRIRKLLSGIKAVDNTPGLRCAFSPRSVLGQLFRTRINTSFFCNPGTDFLWLLRRSLYKETDIVSVVPYIMGKPLVYVSAMEALPQITGFSSPFDKQSWNLADNIVGENIVTAQKEKWKRHRKILSPAFSQKTYESVWDETRGIYRDMVASEGWGNKSAVFIPVINDLTAKFSLAVLSTCAFGIRFPWSAPMYAKGEQLTVQECFHISVKGAPIRALAPSWAFTLPLEKLRNIDVAFKSIFGFIEAQIAHRRATFGHEACEGGLRPKEAFNLILNANEESAKVKFQDSEVVGNTFTIFVAGYETVGRVLAATFCLLGLYQEEQERVYQEIMTVLPDGRDPTVNDFESFAQVQRFFFESMRLYPPAVQLVREATEDVVLNIPSRIPGGLAQNVAIKKGTVTSIDILGINYNPRHFPEPESFKPSRWENPAVTDMVMGFGYGPRLCLGRKFALVEVICFLVMFLRDWKIEVDLEEGETREDWRERMMTGKIELTFSIGPLPIRLTRRI</sequence>
<dbReference type="GO" id="GO:0020037">
    <property type="term" value="F:heme binding"/>
    <property type="evidence" value="ECO:0007669"/>
    <property type="project" value="InterPro"/>
</dbReference>
<evidence type="ECO:0000256" key="4">
    <source>
        <dbReference type="ARBA" id="ARBA00022723"/>
    </source>
</evidence>
<keyword evidence="7 9" id="KW-0503">Monooxygenase</keyword>
<organism evidence="11 12">
    <name type="scientific">Botryobasidium botryosum (strain FD-172 SS1)</name>
    <dbReference type="NCBI Taxonomy" id="930990"/>
    <lineage>
        <taxon>Eukaryota</taxon>
        <taxon>Fungi</taxon>
        <taxon>Dikarya</taxon>
        <taxon>Basidiomycota</taxon>
        <taxon>Agaricomycotina</taxon>
        <taxon>Agaricomycetes</taxon>
        <taxon>Cantharellales</taxon>
        <taxon>Botryobasidiaceae</taxon>
        <taxon>Botryobasidium</taxon>
    </lineage>
</organism>
<dbReference type="STRING" id="930990.A0A067MDR4"/>
<feature type="chain" id="PRO_5001645487" description="Cytochrome P450" evidence="10">
    <location>
        <begin position="19"/>
        <end position="523"/>
    </location>
</feature>
<dbReference type="InParanoid" id="A0A067MDR4"/>
<dbReference type="OrthoDB" id="1470350at2759"/>
<dbReference type="GO" id="GO:0004497">
    <property type="term" value="F:monooxygenase activity"/>
    <property type="evidence" value="ECO:0007669"/>
    <property type="project" value="UniProtKB-KW"/>
</dbReference>
<evidence type="ECO:0000256" key="7">
    <source>
        <dbReference type="ARBA" id="ARBA00023033"/>
    </source>
</evidence>
<evidence type="ECO:0000256" key="9">
    <source>
        <dbReference type="RuleBase" id="RU000461"/>
    </source>
</evidence>
<keyword evidence="5 9" id="KW-0560">Oxidoreductase</keyword>